<sequence length="239" mass="26327">MPPSKPSIGLNNGCYGEDIADNGFYGACPATESNPNILLPQCNYALPLPPTCAMIVKMDTYRFGLIMPERGFWAGSFMTTGGFSFAGGIDWREMWAAARYYNMAVMSTEQGHKGDQQDQRWAKDNPRARNDWGCRALDGSVPVAKDIIRAYYGDPISHSYFAGCSTSGRQGLRQLEIDPNSFDGLLIGAPSWDQEHIMPWVAKLAGLDLPDTPGTVPDNPSQFAFIVDEIRRGVMQKTT</sequence>
<dbReference type="Pfam" id="PF07519">
    <property type="entry name" value="Tannase"/>
    <property type="match status" value="1"/>
</dbReference>
<dbReference type="InterPro" id="IPR011118">
    <property type="entry name" value="Tannase/feruloyl_esterase"/>
</dbReference>
<organism evidence="6 7">
    <name type="scientific">Apiospora phragmitis</name>
    <dbReference type="NCBI Taxonomy" id="2905665"/>
    <lineage>
        <taxon>Eukaryota</taxon>
        <taxon>Fungi</taxon>
        <taxon>Dikarya</taxon>
        <taxon>Ascomycota</taxon>
        <taxon>Pezizomycotina</taxon>
        <taxon>Sordariomycetes</taxon>
        <taxon>Xylariomycetidae</taxon>
        <taxon>Amphisphaeriales</taxon>
        <taxon>Apiosporaceae</taxon>
        <taxon>Apiospora</taxon>
    </lineage>
</organism>
<reference evidence="6 7" key="1">
    <citation type="submission" date="2023-01" db="EMBL/GenBank/DDBJ databases">
        <title>Analysis of 21 Apiospora genomes using comparative genomics revels a genus with tremendous synthesis potential of carbohydrate active enzymes and secondary metabolites.</title>
        <authorList>
            <person name="Sorensen T."/>
        </authorList>
    </citation>
    <scope>NUCLEOTIDE SEQUENCE [LARGE SCALE GENOMIC DNA]</scope>
    <source>
        <strain evidence="6 7">CBS 135458</strain>
    </source>
</reference>
<keyword evidence="4" id="KW-1015">Disulfide bond</keyword>
<evidence type="ECO:0000256" key="4">
    <source>
        <dbReference type="ARBA" id="ARBA00023157"/>
    </source>
</evidence>
<keyword evidence="3 5" id="KW-0378">Hydrolase</keyword>
<dbReference type="EC" id="3.1.1.-" evidence="5"/>
<evidence type="ECO:0000256" key="3">
    <source>
        <dbReference type="ARBA" id="ARBA00022801"/>
    </source>
</evidence>
<evidence type="ECO:0000256" key="1">
    <source>
        <dbReference type="ARBA" id="ARBA00022487"/>
    </source>
</evidence>
<name>A0ABR1VDA4_9PEZI</name>
<keyword evidence="7" id="KW-1185">Reference proteome</keyword>
<comment type="caution">
    <text evidence="6">The sequence shown here is derived from an EMBL/GenBank/DDBJ whole genome shotgun (WGS) entry which is preliminary data.</text>
</comment>
<dbReference type="PANTHER" id="PTHR33938:SF2">
    <property type="entry name" value="CARBOXYLIC ESTER HYDROLASE"/>
    <property type="match status" value="1"/>
</dbReference>
<comment type="similarity">
    <text evidence="5">Belongs to the tannase family.</text>
</comment>
<evidence type="ECO:0000256" key="5">
    <source>
        <dbReference type="RuleBase" id="RU361238"/>
    </source>
</evidence>
<keyword evidence="1" id="KW-0719">Serine esterase</keyword>
<proteinExistence type="inferred from homology"/>
<evidence type="ECO:0000313" key="6">
    <source>
        <dbReference type="EMBL" id="KAK8069194.1"/>
    </source>
</evidence>
<evidence type="ECO:0000313" key="7">
    <source>
        <dbReference type="Proteomes" id="UP001480595"/>
    </source>
</evidence>
<dbReference type="GeneID" id="92090282"/>
<dbReference type="RefSeq" id="XP_066716488.1">
    <property type="nucleotide sequence ID" value="XM_066857219.1"/>
</dbReference>
<gene>
    <name evidence="6" type="ORF">PG994_005810</name>
</gene>
<accession>A0ABR1VDA4</accession>
<dbReference type="PANTHER" id="PTHR33938">
    <property type="entry name" value="FERULOYL ESTERASE B-RELATED"/>
    <property type="match status" value="1"/>
</dbReference>
<keyword evidence="2" id="KW-0732">Signal</keyword>
<protein>
    <recommendedName>
        <fullName evidence="5">Carboxylic ester hydrolase</fullName>
        <ecNumber evidence="5">3.1.1.-</ecNumber>
    </recommendedName>
</protein>
<dbReference type="Proteomes" id="UP001480595">
    <property type="component" value="Unassembled WGS sequence"/>
</dbReference>
<evidence type="ECO:0000256" key="2">
    <source>
        <dbReference type="ARBA" id="ARBA00022729"/>
    </source>
</evidence>
<dbReference type="EMBL" id="JAQQWL010000006">
    <property type="protein sequence ID" value="KAK8069194.1"/>
    <property type="molecule type" value="Genomic_DNA"/>
</dbReference>